<dbReference type="InterPro" id="IPR036514">
    <property type="entry name" value="SGNH_hydro_sf"/>
</dbReference>
<name>A0A7H9ASF3_9FLAO</name>
<dbReference type="SUPFAM" id="SSF52266">
    <property type="entry name" value="SGNH hydrolase"/>
    <property type="match status" value="1"/>
</dbReference>
<dbReference type="CDD" id="cd04502">
    <property type="entry name" value="SGNH_hydrolase_like_7"/>
    <property type="match status" value="1"/>
</dbReference>
<reference evidence="3 4" key="1">
    <citation type="journal article" date="2006" name="Int. J. Syst. Evol. Microbiol.">
        <title>Costertonia aggregata gen. nov., sp. nov., a mesophilic marine bacterium of the family Flavobacteriaceae, isolated from a mature biofilm.</title>
        <authorList>
            <person name="Kwon K.K."/>
            <person name="Lee Y.K."/>
            <person name="Lee H.K."/>
        </authorList>
    </citation>
    <scope>NUCLEOTIDE SEQUENCE [LARGE SCALE GENOMIC DNA]</scope>
    <source>
        <strain evidence="3 4">KCCM 42265</strain>
    </source>
</reference>
<dbReference type="PANTHER" id="PTHR30383">
    <property type="entry name" value="THIOESTERASE 1/PROTEASE 1/LYSOPHOSPHOLIPASE L1"/>
    <property type="match status" value="1"/>
</dbReference>
<protein>
    <submittedName>
        <fullName evidence="3">G-D-S-L family lipolytic protein</fullName>
    </submittedName>
</protein>
<feature type="domain" description="SGNH hydrolase-type esterase" evidence="2">
    <location>
        <begin position="59"/>
        <end position="204"/>
    </location>
</feature>
<feature type="chain" id="PRO_5028884883" evidence="1">
    <location>
        <begin position="18"/>
        <end position="214"/>
    </location>
</feature>
<organism evidence="3 4">
    <name type="scientific">Costertonia aggregata</name>
    <dbReference type="NCBI Taxonomy" id="343403"/>
    <lineage>
        <taxon>Bacteria</taxon>
        <taxon>Pseudomonadati</taxon>
        <taxon>Bacteroidota</taxon>
        <taxon>Flavobacteriia</taxon>
        <taxon>Flavobacteriales</taxon>
        <taxon>Flavobacteriaceae</taxon>
        <taxon>Costertonia</taxon>
    </lineage>
</organism>
<sequence>MRFFIIMFLFCFANTKAQETLAFAQEVEAISKKYDTVWDSSKETIVFTGSSSIRVWKNLETVFPGHQIVNSGFGGSQTSDLLSHTNELILKYNPKKVFIYEGDNDISSKKRPGRIIDDAQQIITRISKFNPDTKIILISAKPSMARWHLKRKYKRLNRKLKRLSQKNPKVDFADVWSPMLAKRKVRQDIFVDDGLHMNNKGYDIWYSVIKEYIE</sequence>
<dbReference type="KEGG" id="cagg:HYG79_13590"/>
<dbReference type="Proteomes" id="UP000509302">
    <property type="component" value="Chromosome"/>
</dbReference>
<accession>A0A7H9ASF3</accession>
<dbReference type="GO" id="GO:0004622">
    <property type="term" value="F:phosphatidylcholine lysophospholipase activity"/>
    <property type="evidence" value="ECO:0007669"/>
    <property type="project" value="TreeGrafter"/>
</dbReference>
<dbReference type="InterPro" id="IPR051532">
    <property type="entry name" value="Ester_Hydrolysis_Enzymes"/>
</dbReference>
<dbReference type="EMBL" id="CP058595">
    <property type="protein sequence ID" value="QLG46337.1"/>
    <property type="molecule type" value="Genomic_DNA"/>
</dbReference>
<evidence type="ECO:0000256" key="1">
    <source>
        <dbReference type="SAM" id="SignalP"/>
    </source>
</evidence>
<feature type="signal peptide" evidence="1">
    <location>
        <begin position="1"/>
        <end position="17"/>
    </location>
</feature>
<evidence type="ECO:0000313" key="3">
    <source>
        <dbReference type="EMBL" id="QLG46337.1"/>
    </source>
</evidence>
<dbReference type="Pfam" id="PF13472">
    <property type="entry name" value="Lipase_GDSL_2"/>
    <property type="match status" value="1"/>
</dbReference>
<dbReference type="PANTHER" id="PTHR30383:SF5">
    <property type="entry name" value="SGNH HYDROLASE-TYPE ESTERASE DOMAIN-CONTAINING PROTEIN"/>
    <property type="match status" value="1"/>
</dbReference>
<dbReference type="InterPro" id="IPR013830">
    <property type="entry name" value="SGNH_hydro"/>
</dbReference>
<gene>
    <name evidence="3" type="ORF">HYG79_13590</name>
</gene>
<keyword evidence="4" id="KW-1185">Reference proteome</keyword>
<proteinExistence type="predicted"/>
<evidence type="ECO:0000259" key="2">
    <source>
        <dbReference type="Pfam" id="PF13472"/>
    </source>
</evidence>
<evidence type="ECO:0000313" key="4">
    <source>
        <dbReference type="Proteomes" id="UP000509302"/>
    </source>
</evidence>
<keyword evidence="1" id="KW-0732">Signal</keyword>
<dbReference type="Gene3D" id="3.40.50.1110">
    <property type="entry name" value="SGNH hydrolase"/>
    <property type="match status" value="1"/>
</dbReference>
<dbReference type="RefSeq" id="WP_179242617.1">
    <property type="nucleotide sequence ID" value="NZ_CP058595.1"/>
</dbReference>
<dbReference type="AlphaFoldDB" id="A0A7H9ASF3"/>